<accession>A0A834E7R3</accession>
<dbReference type="Proteomes" id="UP000664940">
    <property type="component" value="Unassembled WGS sequence"/>
</dbReference>
<proteinExistence type="predicted"/>
<dbReference type="EMBL" id="JABVXQ010000006">
    <property type="protein sequence ID" value="KAF6104392.1"/>
    <property type="molecule type" value="Genomic_DNA"/>
</dbReference>
<protein>
    <submittedName>
        <fullName evidence="1">Uncharacterized protein</fullName>
    </submittedName>
</protein>
<name>A0A834E7R3_9CHIR</name>
<evidence type="ECO:0000313" key="1">
    <source>
        <dbReference type="EMBL" id="KAF6104392.1"/>
    </source>
</evidence>
<reference evidence="1 2" key="1">
    <citation type="journal article" date="2020" name="Nature">
        <title>Six reference-quality genomes reveal evolution of bat adaptations.</title>
        <authorList>
            <person name="Jebb D."/>
            <person name="Huang Z."/>
            <person name="Pippel M."/>
            <person name="Hughes G.M."/>
            <person name="Lavrichenko K."/>
            <person name="Devanna P."/>
            <person name="Winkler S."/>
            <person name="Jermiin L.S."/>
            <person name="Skirmuntt E.C."/>
            <person name="Katzourakis A."/>
            <person name="Burkitt-Gray L."/>
            <person name="Ray D.A."/>
            <person name="Sullivan K.A.M."/>
            <person name="Roscito J.G."/>
            <person name="Kirilenko B.M."/>
            <person name="Davalos L.M."/>
            <person name="Corthals A.P."/>
            <person name="Power M.L."/>
            <person name="Jones G."/>
            <person name="Ransome R.D."/>
            <person name="Dechmann D.K.N."/>
            <person name="Locatelli A.G."/>
            <person name="Puechmaille S.J."/>
            <person name="Fedrigo O."/>
            <person name="Jarvis E.D."/>
            <person name="Hiller M."/>
            <person name="Vernes S.C."/>
            <person name="Myers E.W."/>
            <person name="Teeling E.C."/>
        </authorList>
    </citation>
    <scope>NUCLEOTIDE SEQUENCE [LARGE SCALE GENOMIC DNA]</scope>
    <source>
        <strain evidence="1">Bat1K_MPI-CBG_1</strain>
    </source>
</reference>
<dbReference type="AlphaFoldDB" id="A0A834E7R3"/>
<sequence length="128" mass="14419">MGPACCTWLLACSWEQPTCKMLDSTGQSQMGMCHGGHHWLFGANTNNNCVWRRKAKNVLGQHTGELSPLPNLTCILCVTQRRLHAAVKRHWKLVHTAAAYQLHVLHKPLKLSEMWSSFSSIVLMRKVG</sequence>
<comment type="caution">
    <text evidence="1">The sequence shown here is derived from an EMBL/GenBank/DDBJ whole genome shotgun (WGS) entry which is preliminary data.</text>
</comment>
<gene>
    <name evidence="1" type="ORF">HJG60_011336</name>
</gene>
<evidence type="ECO:0000313" key="2">
    <source>
        <dbReference type="Proteomes" id="UP000664940"/>
    </source>
</evidence>
<organism evidence="1 2">
    <name type="scientific">Phyllostomus discolor</name>
    <name type="common">pale spear-nosed bat</name>
    <dbReference type="NCBI Taxonomy" id="89673"/>
    <lineage>
        <taxon>Eukaryota</taxon>
        <taxon>Metazoa</taxon>
        <taxon>Chordata</taxon>
        <taxon>Craniata</taxon>
        <taxon>Vertebrata</taxon>
        <taxon>Euteleostomi</taxon>
        <taxon>Mammalia</taxon>
        <taxon>Eutheria</taxon>
        <taxon>Laurasiatheria</taxon>
        <taxon>Chiroptera</taxon>
        <taxon>Yangochiroptera</taxon>
        <taxon>Phyllostomidae</taxon>
        <taxon>Phyllostominae</taxon>
        <taxon>Phyllostomus</taxon>
    </lineage>
</organism>